<feature type="region of interest" description="Disordered" evidence="1">
    <location>
        <begin position="661"/>
        <end position="681"/>
    </location>
</feature>
<dbReference type="PANTHER" id="PTHR23322">
    <property type="entry name" value="FAS-ASSOCIATED PROTEIN"/>
    <property type="match status" value="1"/>
</dbReference>
<feature type="domain" description="UBX" evidence="3">
    <location>
        <begin position="567"/>
        <end position="656"/>
    </location>
</feature>
<dbReference type="SUPFAM" id="SSF54236">
    <property type="entry name" value="Ubiquitin-like"/>
    <property type="match status" value="1"/>
</dbReference>
<evidence type="ECO:0000313" key="4">
    <source>
        <dbReference type="EMBL" id="KAK1740387.1"/>
    </source>
</evidence>
<accession>A0AAD8Y6G1</accession>
<dbReference type="EMBL" id="JATAAI010000015">
    <property type="protein sequence ID" value="KAK1740387.1"/>
    <property type="molecule type" value="Genomic_DNA"/>
</dbReference>
<dbReference type="CDD" id="cd01767">
    <property type="entry name" value="UBX"/>
    <property type="match status" value="1"/>
</dbReference>
<comment type="caution">
    <text evidence="4">The sequence shown here is derived from an EMBL/GenBank/DDBJ whole genome shotgun (WGS) entry which is preliminary data.</text>
</comment>
<feature type="signal peptide" evidence="2">
    <location>
        <begin position="1"/>
        <end position="22"/>
    </location>
</feature>
<evidence type="ECO:0000256" key="2">
    <source>
        <dbReference type="SAM" id="SignalP"/>
    </source>
</evidence>
<sequence length="681" mass="76978">MRQLSTHLLLLILCCHYHLAAASLHHSSLQRTTSLSSIAYAKTKSPHQQKYHAFFRVPRGGGDDNANTKENQGVAKDLYYQELSEQILLSDDTTTSSEEMELVVNSDDYCDVEAYSSTDDDVTDENEPLDDPIIDTLGTEAEERIIPRFLSPQHLTTTLPSNLIHFANMVIQVARRSLVAGARAIMVENVDETMDRQEVEDQEERRPVVRTLVGKTVFVLGEMYHAAKTTTTTPDDVEKHDGGNRIHRRRRRRAVAAAGSPSRRHRRHRKRERYTTSPTEVVCNGGGMEPHSSNKNALLNLAQQHNINLPTDNDNTALPKKYDSILLNSQTPLSAALQKSNSDARFLICYISKKKKGTTKKSDSIVLSSLLSPEVVKLINRRPLGKKQIDNTGSYYVWIMNGDDGAAAKEIDMAMKRLKVKPPASNSKKSSSGKKKEDGPILAIFYPATTVDSSGKLKVIPRLLAQHHCHPPPSSPEVMMNWANTIRKRHIREFAKLQHDRKEMQLLRERTKGYKESMKEDKARAEREERELQAKKEAEEKERLRLEKLEQRRQELLEALPEEPEAGSEGVITIALRFGDGSRDQRRFVAEETSVNELLNWVDATHGMEREKIELSTMNGSKTFVYVEEDDDDEQEESGNVTLDEAGLGKMTALRVTEIVQEVDNGEEEQEEEDESDSTDE</sequence>
<dbReference type="AlphaFoldDB" id="A0AAD8Y6G1"/>
<proteinExistence type="predicted"/>
<dbReference type="InterPro" id="IPR001012">
    <property type="entry name" value="UBX_dom"/>
</dbReference>
<feature type="compositionally biased region" description="Basic residues" evidence="1">
    <location>
        <begin position="262"/>
        <end position="272"/>
    </location>
</feature>
<dbReference type="InterPro" id="IPR029071">
    <property type="entry name" value="Ubiquitin-like_domsf"/>
</dbReference>
<dbReference type="GO" id="GO:0043130">
    <property type="term" value="F:ubiquitin binding"/>
    <property type="evidence" value="ECO:0007669"/>
    <property type="project" value="TreeGrafter"/>
</dbReference>
<dbReference type="Pfam" id="PF00789">
    <property type="entry name" value="UBX"/>
    <property type="match status" value="1"/>
</dbReference>
<dbReference type="PROSITE" id="PS50033">
    <property type="entry name" value="UBX"/>
    <property type="match status" value="1"/>
</dbReference>
<keyword evidence="5" id="KW-1185">Reference proteome</keyword>
<dbReference type="Gene3D" id="3.10.20.90">
    <property type="entry name" value="Phosphatidylinositol 3-kinase Catalytic Subunit, Chain A, domain 1"/>
    <property type="match status" value="1"/>
</dbReference>
<feature type="compositionally biased region" description="Acidic residues" evidence="1">
    <location>
        <begin position="664"/>
        <end position="681"/>
    </location>
</feature>
<dbReference type="PANTHER" id="PTHR23322:SF1">
    <property type="entry name" value="FAS-ASSOCIATED FACTOR 2"/>
    <property type="match status" value="1"/>
</dbReference>
<feature type="region of interest" description="Disordered" evidence="1">
    <location>
        <begin position="231"/>
        <end position="287"/>
    </location>
</feature>
<feature type="region of interest" description="Disordered" evidence="1">
    <location>
        <begin position="514"/>
        <end position="535"/>
    </location>
</feature>
<feature type="compositionally biased region" description="Basic residues" evidence="1">
    <location>
        <begin position="245"/>
        <end position="254"/>
    </location>
</feature>
<dbReference type="GO" id="GO:0005783">
    <property type="term" value="C:endoplasmic reticulum"/>
    <property type="evidence" value="ECO:0007669"/>
    <property type="project" value="TreeGrafter"/>
</dbReference>
<feature type="chain" id="PRO_5042148841" evidence="2">
    <location>
        <begin position="23"/>
        <end position="681"/>
    </location>
</feature>
<dbReference type="InterPro" id="IPR050730">
    <property type="entry name" value="UBX_domain-protein"/>
</dbReference>
<reference evidence="4" key="1">
    <citation type="submission" date="2023-06" db="EMBL/GenBank/DDBJ databases">
        <title>Survivors Of The Sea: Transcriptome response of Skeletonema marinoi to long-term dormancy.</title>
        <authorList>
            <person name="Pinder M.I.M."/>
            <person name="Kourtchenko O."/>
            <person name="Robertson E.K."/>
            <person name="Larsson T."/>
            <person name="Maumus F."/>
            <person name="Osuna-Cruz C.M."/>
            <person name="Vancaester E."/>
            <person name="Stenow R."/>
            <person name="Vandepoele K."/>
            <person name="Ploug H."/>
            <person name="Bruchert V."/>
            <person name="Godhe A."/>
            <person name="Topel M."/>
        </authorList>
    </citation>
    <scope>NUCLEOTIDE SEQUENCE</scope>
    <source>
        <strain evidence="4">R05AC</strain>
    </source>
</reference>
<gene>
    <name evidence="4" type="ORF">QTG54_008482</name>
</gene>
<evidence type="ECO:0000313" key="5">
    <source>
        <dbReference type="Proteomes" id="UP001224775"/>
    </source>
</evidence>
<name>A0AAD8Y6G1_9STRA</name>
<evidence type="ECO:0000259" key="3">
    <source>
        <dbReference type="PROSITE" id="PS50033"/>
    </source>
</evidence>
<dbReference type="GO" id="GO:0036503">
    <property type="term" value="P:ERAD pathway"/>
    <property type="evidence" value="ECO:0007669"/>
    <property type="project" value="TreeGrafter"/>
</dbReference>
<protein>
    <submittedName>
        <fullName evidence="4">UBX domain-containing protein</fullName>
    </submittedName>
</protein>
<keyword evidence="2" id="KW-0732">Signal</keyword>
<organism evidence="4 5">
    <name type="scientific">Skeletonema marinoi</name>
    <dbReference type="NCBI Taxonomy" id="267567"/>
    <lineage>
        <taxon>Eukaryota</taxon>
        <taxon>Sar</taxon>
        <taxon>Stramenopiles</taxon>
        <taxon>Ochrophyta</taxon>
        <taxon>Bacillariophyta</taxon>
        <taxon>Coscinodiscophyceae</taxon>
        <taxon>Thalassiosirophycidae</taxon>
        <taxon>Thalassiosirales</taxon>
        <taxon>Skeletonemataceae</taxon>
        <taxon>Skeletonema</taxon>
        <taxon>Skeletonema marinoi-dohrnii complex</taxon>
    </lineage>
</organism>
<dbReference type="Proteomes" id="UP001224775">
    <property type="component" value="Unassembled WGS sequence"/>
</dbReference>
<evidence type="ECO:0000256" key="1">
    <source>
        <dbReference type="SAM" id="MobiDB-lite"/>
    </source>
</evidence>